<dbReference type="InterPro" id="IPR011009">
    <property type="entry name" value="Kinase-like_dom_sf"/>
</dbReference>
<dbReference type="Proteomes" id="UP000653472">
    <property type="component" value="Unassembled WGS sequence"/>
</dbReference>
<dbReference type="EMBL" id="JAAVXB010000003">
    <property type="protein sequence ID" value="NKF22332.1"/>
    <property type="molecule type" value="Genomic_DNA"/>
</dbReference>
<organism evidence="1 2">
    <name type="scientific">Solimonas marina</name>
    <dbReference type="NCBI Taxonomy" id="2714601"/>
    <lineage>
        <taxon>Bacteria</taxon>
        <taxon>Pseudomonadati</taxon>
        <taxon>Pseudomonadota</taxon>
        <taxon>Gammaproteobacteria</taxon>
        <taxon>Nevskiales</taxon>
        <taxon>Nevskiaceae</taxon>
        <taxon>Solimonas</taxon>
    </lineage>
</organism>
<name>A0A969W8G1_9GAMM</name>
<dbReference type="SUPFAM" id="SSF56112">
    <property type="entry name" value="Protein kinase-like (PK-like)"/>
    <property type="match status" value="1"/>
</dbReference>
<comment type="caution">
    <text evidence="1">The sequence shown here is derived from an EMBL/GenBank/DDBJ whole genome shotgun (WGS) entry which is preliminary data.</text>
</comment>
<evidence type="ECO:0008006" key="3">
    <source>
        <dbReference type="Google" id="ProtNLM"/>
    </source>
</evidence>
<reference evidence="1" key="1">
    <citation type="submission" date="2020-03" db="EMBL/GenBank/DDBJ databases">
        <title>Solimonas marina sp. nov., isolated from deep seawater of the Pacific Ocean.</title>
        <authorList>
            <person name="Liu X."/>
            <person name="Lai Q."/>
            <person name="Sun F."/>
            <person name="Gai Y."/>
            <person name="Li G."/>
            <person name="Shao Z."/>
        </authorList>
    </citation>
    <scope>NUCLEOTIDE SEQUENCE</scope>
    <source>
        <strain evidence="1">C16B3</strain>
    </source>
</reference>
<dbReference type="AlphaFoldDB" id="A0A969W8G1"/>
<accession>A0A969W8G1</accession>
<keyword evidence="2" id="KW-1185">Reference proteome</keyword>
<sequence length="271" mass="30024">MYRPPAMIDMPPSGPAAGGSRVFALRLGEGRAWLKLPGRPKWRFWHDLQRLLVMLIPAPMLRPTASRSGGELQHEGERIRRFRALALPAPEVLACGDAYLLTADAGPTLSRFLAACDDRTAQRLAVIRAAEALGRIHAAGEYHGRPFFKDIAYNGARVTFLDFEEDPLRVMSLADAQARDLCLFLLSLAKWRLCSGALRGWFVEALRAYLRCRPPPAMVAALRRNLPVLSRVLAPLRPLPRRWIGRDLTAALSIPAMLLPLLDSPALTALL</sequence>
<proteinExistence type="predicted"/>
<gene>
    <name evidence="1" type="ORF">G7Y82_08370</name>
</gene>
<evidence type="ECO:0000313" key="1">
    <source>
        <dbReference type="EMBL" id="NKF22332.1"/>
    </source>
</evidence>
<protein>
    <recommendedName>
        <fullName evidence="3">Serine/threonine protein phosphatase</fullName>
    </recommendedName>
</protein>
<evidence type="ECO:0000313" key="2">
    <source>
        <dbReference type="Proteomes" id="UP000653472"/>
    </source>
</evidence>
<dbReference type="RefSeq" id="WP_168147556.1">
    <property type="nucleotide sequence ID" value="NZ_JAAVXB010000003.1"/>
</dbReference>